<dbReference type="OrthoDB" id="6439474at2759"/>
<dbReference type="AlphaFoldDB" id="A0A8X6NNQ7"/>
<evidence type="ECO:0000313" key="2">
    <source>
        <dbReference type="EMBL" id="GFT25333.1"/>
    </source>
</evidence>
<sequence>MNDSEQEIEPLDLSKRPAVSDVPEIPGEADLEDEYYMSVFDSESETAKSMPKIEGVDHVYSNITRCLMLDTLILSDIPQQIRLHLRNMNFEQILAVSQMMSNLVTKFFYLYFEKILETNQEKLNGLCEMECAEFFLSRCVTLCGEPTFLNFMFVASFLSYLVFTCYNKHGCFRILYIVEFCFAVLYKRIFREVFKETFDYMRLVVFCEEFNENMEEEYDMSDEINCINGIIEKGDIIGDSFYLNESERVLFQNFYAIESTLPISSELEKKIINILESEPFRFHHGLSCGFKCYSYLDFAKYFS</sequence>
<comment type="caution">
    <text evidence="2">The sequence shown here is derived from an EMBL/GenBank/DDBJ whole genome shotgun (WGS) entry which is preliminary data.</text>
</comment>
<accession>A0A8X6NNQ7</accession>
<protein>
    <submittedName>
        <fullName evidence="2">Uncharacterized protein</fullName>
    </submittedName>
</protein>
<keyword evidence="3" id="KW-1185">Reference proteome</keyword>
<dbReference type="Proteomes" id="UP000887013">
    <property type="component" value="Unassembled WGS sequence"/>
</dbReference>
<name>A0A8X6NNQ7_NEPPI</name>
<organism evidence="2 3">
    <name type="scientific">Nephila pilipes</name>
    <name type="common">Giant wood spider</name>
    <name type="synonym">Nephila maculata</name>
    <dbReference type="NCBI Taxonomy" id="299642"/>
    <lineage>
        <taxon>Eukaryota</taxon>
        <taxon>Metazoa</taxon>
        <taxon>Ecdysozoa</taxon>
        <taxon>Arthropoda</taxon>
        <taxon>Chelicerata</taxon>
        <taxon>Arachnida</taxon>
        <taxon>Araneae</taxon>
        <taxon>Araneomorphae</taxon>
        <taxon>Entelegynae</taxon>
        <taxon>Araneoidea</taxon>
        <taxon>Nephilidae</taxon>
        <taxon>Nephila</taxon>
    </lineage>
</organism>
<feature type="compositionally biased region" description="Acidic residues" evidence="1">
    <location>
        <begin position="1"/>
        <end position="10"/>
    </location>
</feature>
<evidence type="ECO:0000313" key="3">
    <source>
        <dbReference type="Proteomes" id="UP000887013"/>
    </source>
</evidence>
<dbReference type="EMBL" id="BMAW01106623">
    <property type="protein sequence ID" value="GFT25333.1"/>
    <property type="molecule type" value="Genomic_DNA"/>
</dbReference>
<reference evidence="2" key="1">
    <citation type="submission" date="2020-08" db="EMBL/GenBank/DDBJ databases">
        <title>Multicomponent nature underlies the extraordinary mechanical properties of spider dragline silk.</title>
        <authorList>
            <person name="Kono N."/>
            <person name="Nakamura H."/>
            <person name="Mori M."/>
            <person name="Yoshida Y."/>
            <person name="Ohtoshi R."/>
            <person name="Malay A.D."/>
            <person name="Moran D.A.P."/>
            <person name="Tomita M."/>
            <person name="Numata K."/>
            <person name="Arakawa K."/>
        </authorList>
    </citation>
    <scope>NUCLEOTIDE SEQUENCE</scope>
</reference>
<feature type="region of interest" description="Disordered" evidence="1">
    <location>
        <begin position="1"/>
        <end position="24"/>
    </location>
</feature>
<gene>
    <name evidence="2" type="ORF">NPIL_156111</name>
</gene>
<proteinExistence type="predicted"/>
<evidence type="ECO:0000256" key="1">
    <source>
        <dbReference type="SAM" id="MobiDB-lite"/>
    </source>
</evidence>